<evidence type="ECO:0000313" key="5">
    <source>
        <dbReference type="Proteomes" id="UP000831485"/>
    </source>
</evidence>
<reference evidence="4" key="1">
    <citation type="submission" date="2020-06" db="EMBL/GenBank/DDBJ databases">
        <title>Draft genomic sequecing of Geomonas sp. Red736.</title>
        <authorList>
            <person name="Itoh H."/>
            <person name="Xu Z.X."/>
            <person name="Ushijima N."/>
            <person name="Masuda Y."/>
            <person name="Shiratori Y."/>
            <person name="Senoo K."/>
        </authorList>
    </citation>
    <scope>NUCLEOTIDE SEQUENCE [LARGE SCALE GENOMIC DNA]</scope>
    <source>
        <strain evidence="4">Red736</strain>
    </source>
</reference>
<dbReference type="EMBL" id="BLXY01000002">
    <property type="protein sequence ID" value="GFO63265.1"/>
    <property type="molecule type" value="Genomic_DNA"/>
</dbReference>
<dbReference type="Proteomes" id="UP000831485">
    <property type="component" value="Chromosome"/>
</dbReference>
<reference evidence="3" key="3">
    <citation type="submission" date="2022-04" db="EMBL/GenBank/DDBJ databases">
        <authorList>
            <person name="Liu G."/>
        </authorList>
    </citation>
    <scope>NUCLEOTIDE SEQUENCE</scope>
    <source>
        <strain evidence="3">RG22</strain>
    </source>
</reference>
<name>A0A6V8MSZ3_9BACT</name>
<reference evidence="2" key="2">
    <citation type="journal article" date="2021" name="Int. J. Syst. Evol. Microbiol.">
        <title>Geomonas silvestris sp. nov., Geomonas paludis sp. nov. and Geomonas limicola sp. nov., isolated from terrestrial environments, and emended description of the genus Geomonas.</title>
        <authorList>
            <person name="Itoh H."/>
            <person name="Xu Z."/>
            <person name="Masuda Y."/>
            <person name="Ushijima N."/>
            <person name="Hayakawa C."/>
            <person name="Shiratori Y."/>
            <person name="Senoo K."/>
        </authorList>
    </citation>
    <scope>NUCLEOTIDE SEQUENCE</scope>
    <source>
        <strain evidence="2">Red736</strain>
    </source>
</reference>
<proteinExistence type="predicted"/>
<evidence type="ECO:0000313" key="2">
    <source>
        <dbReference type="EMBL" id="GFO63265.1"/>
    </source>
</evidence>
<gene>
    <name evidence="2" type="ORF">GMPD_11840</name>
    <name evidence="3" type="ORF">M1B72_10965</name>
</gene>
<accession>A0A6V8MSZ3</accession>
<evidence type="ECO:0000313" key="4">
    <source>
        <dbReference type="Proteomes" id="UP000568888"/>
    </source>
</evidence>
<keyword evidence="5" id="KW-1185">Reference proteome</keyword>
<dbReference type="Proteomes" id="UP000568888">
    <property type="component" value="Unassembled WGS sequence"/>
</dbReference>
<dbReference type="AlphaFoldDB" id="A0A6V8MSZ3"/>
<protein>
    <recommendedName>
        <fullName evidence="6">DUF4384 domain-containing protein</fullName>
    </recommendedName>
</protein>
<dbReference type="RefSeq" id="WP_183346139.1">
    <property type="nucleotide sequence ID" value="NZ_BLXY01000002.1"/>
</dbReference>
<feature type="chain" id="PRO_5028181028" description="DUF4384 domain-containing protein" evidence="1">
    <location>
        <begin position="26"/>
        <end position="293"/>
    </location>
</feature>
<evidence type="ECO:0000313" key="3">
    <source>
        <dbReference type="EMBL" id="UPU38203.1"/>
    </source>
</evidence>
<evidence type="ECO:0008006" key="6">
    <source>
        <dbReference type="Google" id="ProtNLM"/>
    </source>
</evidence>
<feature type="signal peptide" evidence="1">
    <location>
        <begin position="1"/>
        <end position="25"/>
    </location>
</feature>
<keyword evidence="1" id="KW-0732">Signal</keyword>
<organism evidence="2 4">
    <name type="scientific">Geomonas paludis</name>
    <dbReference type="NCBI Taxonomy" id="2740185"/>
    <lineage>
        <taxon>Bacteria</taxon>
        <taxon>Pseudomonadati</taxon>
        <taxon>Thermodesulfobacteriota</taxon>
        <taxon>Desulfuromonadia</taxon>
        <taxon>Geobacterales</taxon>
        <taxon>Geobacteraceae</taxon>
        <taxon>Geomonas</taxon>
    </lineage>
</organism>
<sequence>MKQRTLCLAAAAFFAVGALPGVGTAQDVGMFLGDQPDCRIIGPTVSRSCTKDAAVKAGDVIETKVKAAALPIQWLSPELVRLDPVQRGYRVAFSPPPGGSGVLAVLGDLVGFARHAGRQTHRAATRGPEVEPPRLPGAAATLLPGQRVSFRWCSKEAHKLVIRDAGGATVREIEVAPGTRAMSVTPEELGMVPGVPYRWELTGAGEEGSIRLLGGPAAKMVADALNAVDREEGSAAEKGLRKAAMVKFLSDNYGGEFAFGWLQYQLIQELPAGLAAGDRAAAQLMEAGILHCQ</sequence>
<dbReference type="EMBL" id="CP096574">
    <property type="protein sequence ID" value="UPU38203.1"/>
    <property type="molecule type" value="Genomic_DNA"/>
</dbReference>
<evidence type="ECO:0000256" key="1">
    <source>
        <dbReference type="SAM" id="SignalP"/>
    </source>
</evidence>